<dbReference type="FunFam" id="3.40.20.10:FF:000005">
    <property type="entry name" value="Gelsolin"/>
    <property type="match status" value="1"/>
</dbReference>
<evidence type="ECO:0000313" key="6">
    <source>
        <dbReference type="EMBL" id="KDR14655.1"/>
    </source>
</evidence>
<name>A0A067QYR3_ZOONE</name>
<dbReference type="GO" id="GO:0051015">
    <property type="term" value="F:actin filament binding"/>
    <property type="evidence" value="ECO:0007669"/>
    <property type="project" value="InterPro"/>
</dbReference>
<dbReference type="Proteomes" id="UP000027135">
    <property type="component" value="Unassembled WGS sequence"/>
</dbReference>
<feature type="domain" description="Gelsolin-like" evidence="5">
    <location>
        <begin position="74"/>
        <end position="137"/>
    </location>
</feature>
<dbReference type="InterPro" id="IPR007122">
    <property type="entry name" value="Villin/Gelsolin"/>
</dbReference>
<evidence type="ECO:0000256" key="1">
    <source>
        <dbReference type="ARBA" id="ARBA00008418"/>
    </source>
</evidence>
<dbReference type="Gene3D" id="3.40.20.10">
    <property type="entry name" value="Severin"/>
    <property type="match status" value="6"/>
</dbReference>
<dbReference type="CDD" id="cd11293">
    <property type="entry name" value="gelsolin_S4_like"/>
    <property type="match status" value="1"/>
</dbReference>
<protein>
    <submittedName>
        <fullName evidence="6">Gelsolin, cytoplasmic</fullName>
    </submittedName>
</protein>
<dbReference type="GO" id="GO:0005546">
    <property type="term" value="F:phosphatidylinositol-4,5-bisphosphate binding"/>
    <property type="evidence" value="ECO:0007669"/>
    <property type="project" value="TreeGrafter"/>
</dbReference>
<keyword evidence="7" id="KW-1185">Reference proteome</keyword>
<dbReference type="AlphaFoldDB" id="A0A067QYR3"/>
<evidence type="ECO:0000256" key="3">
    <source>
        <dbReference type="ARBA" id="ARBA00022737"/>
    </source>
</evidence>
<evidence type="ECO:0000256" key="2">
    <source>
        <dbReference type="ARBA" id="ARBA00022467"/>
    </source>
</evidence>
<dbReference type="GO" id="GO:0051016">
    <property type="term" value="P:barbed-end actin filament capping"/>
    <property type="evidence" value="ECO:0007669"/>
    <property type="project" value="TreeGrafter"/>
</dbReference>
<dbReference type="GO" id="GO:0008154">
    <property type="term" value="P:actin polymerization or depolymerization"/>
    <property type="evidence" value="ECO:0007669"/>
    <property type="project" value="TreeGrafter"/>
</dbReference>
<dbReference type="GO" id="GO:0005737">
    <property type="term" value="C:cytoplasm"/>
    <property type="evidence" value="ECO:0007669"/>
    <property type="project" value="TreeGrafter"/>
</dbReference>
<dbReference type="EMBL" id="KK852869">
    <property type="protein sequence ID" value="KDR14655.1"/>
    <property type="molecule type" value="Genomic_DNA"/>
</dbReference>
<evidence type="ECO:0000259" key="5">
    <source>
        <dbReference type="Pfam" id="PF00626"/>
    </source>
</evidence>
<proteinExistence type="inferred from homology"/>
<dbReference type="PANTHER" id="PTHR11977">
    <property type="entry name" value="VILLIN"/>
    <property type="match status" value="1"/>
</dbReference>
<dbReference type="SMART" id="SM00262">
    <property type="entry name" value="GEL"/>
    <property type="match status" value="5"/>
</dbReference>
<evidence type="ECO:0000256" key="4">
    <source>
        <dbReference type="ARBA" id="ARBA00023203"/>
    </source>
</evidence>
<dbReference type="InterPro" id="IPR029006">
    <property type="entry name" value="ADF-H/Gelsolin-like_dom_sf"/>
</dbReference>
<dbReference type="PRINTS" id="PR00597">
    <property type="entry name" value="GELSOLIN"/>
</dbReference>
<sequence length="662" mass="74144">DESATAAIKMVELDNLLGGGPVQHREDQGEESDLFRSYFSSGIRYLPGGVASGFHHVDPDAVEKKLFQVKGKRNVRVRQVNLHVSSMNKGDCFILDAGKEIFVYVGKNSKRTERLKAISAANQIRDQDHAGRAHIHIIGKEKLLGYVNQFLCCIACLKTYDCKLILQTVVTLYHVSDASGEMIMDKVGEKPLHQDMLNSTDCYILDTVTSGIFVWIGKQCTKDEKLEAMKLAEKFLVTNTYPVWTKIQRIVEGGEPSTFKQYFSGWRETEDQIGLGRVFALEQIAASIPEQDFDPSSLHAGELHSLAKSGCKAVGFMPDDGSGAFKRFYVENLELVPVNHTFFFGGDSYVIKYTYEKNGHENCIIYFWQGQDSTPDEKAESEIHAFRLASELGGKAIQVRVSQGNEPHHLLRIFQGSMVVFLGGKASGFHNSDGHDTSDDSPRLFQVRGTNHNNMKTVQVPEVASSLNSDYVFILKDRKVTTPENSDYESNVWVGKGTSAEEKEMALKAVNYVAPGLPIRIINEGEESAKFWNVLGGEGEYKSGYDGQGTPLLVPRLFHYHVSPAAKLRVEEISHFKQEDLDEDDIMVLDSRDEIYVWVGNKASQDERQLSMKMAEEYLKSDPTDRSHELTLIFIVKQGDEPASFTSLFPSWDPSLWEVCGV</sequence>
<reference evidence="6 7" key="1">
    <citation type="journal article" date="2014" name="Nat. Commun.">
        <title>Molecular traces of alternative social organization in a termite genome.</title>
        <authorList>
            <person name="Terrapon N."/>
            <person name="Li C."/>
            <person name="Robertson H.M."/>
            <person name="Ji L."/>
            <person name="Meng X."/>
            <person name="Booth W."/>
            <person name="Chen Z."/>
            <person name="Childers C.P."/>
            <person name="Glastad K.M."/>
            <person name="Gokhale K."/>
            <person name="Gowin J."/>
            <person name="Gronenberg W."/>
            <person name="Hermansen R.A."/>
            <person name="Hu H."/>
            <person name="Hunt B.G."/>
            <person name="Huylmans A.K."/>
            <person name="Khalil S.M."/>
            <person name="Mitchell R.D."/>
            <person name="Munoz-Torres M.C."/>
            <person name="Mustard J.A."/>
            <person name="Pan H."/>
            <person name="Reese J.T."/>
            <person name="Scharf M.E."/>
            <person name="Sun F."/>
            <person name="Vogel H."/>
            <person name="Xiao J."/>
            <person name="Yang W."/>
            <person name="Yang Z."/>
            <person name="Yang Z."/>
            <person name="Zhou J."/>
            <person name="Zhu J."/>
            <person name="Brent C.S."/>
            <person name="Elsik C.G."/>
            <person name="Goodisman M.A."/>
            <person name="Liberles D.A."/>
            <person name="Roe R.M."/>
            <person name="Vargo E.L."/>
            <person name="Vilcinskas A."/>
            <person name="Wang J."/>
            <person name="Bornberg-Bauer E."/>
            <person name="Korb J."/>
            <person name="Zhang G."/>
            <person name="Liebig J."/>
        </authorList>
    </citation>
    <scope>NUCLEOTIDE SEQUENCE [LARGE SCALE GENOMIC DNA]</scope>
    <source>
        <tissue evidence="6">Whole organism</tissue>
    </source>
</reference>
<feature type="domain" description="Gelsolin-like" evidence="5">
    <location>
        <begin position="186"/>
        <end position="259"/>
    </location>
</feature>
<dbReference type="PANTHER" id="PTHR11977:SF123">
    <property type="entry name" value="GELSOLIN"/>
    <property type="match status" value="1"/>
</dbReference>
<dbReference type="STRING" id="136037.A0A067QYR3"/>
<dbReference type="OMA" id="WSGCHSN"/>
<keyword evidence="3" id="KW-0677">Repeat</keyword>
<gene>
    <name evidence="6" type="ORF">L798_10762</name>
</gene>
<dbReference type="GO" id="GO:0051014">
    <property type="term" value="P:actin filament severing"/>
    <property type="evidence" value="ECO:0007669"/>
    <property type="project" value="TreeGrafter"/>
</dbReference>
<feature type="domain" description="Gelsolin-like" evidence="5">
    <location>
        <begin position="334"/>
        <end position="411"/>
    </location>
</feature>
<dbReference type="InParanoid" id="A0A067QYR3"/>
<evidence type="ECO:0000313" key="7">
    <source>
        <dbReference type="Proteomes" id="UP000027135"/>
    </source>
</evidence>
<dbReference type="FunFam" id="3.40.20.10:FF:000001">
    <property type="entry name" value="Gelsolin"/>
    <property type="match status" value="1"/>
</dbReference>
<dbReference type="CDD" id="cd11291">
    <property type="entry name" value="gelsolin_S6_like"/>
    <property type="match status" value="1"/>
</dbReference>
<dbReference type="CDD" id="cd11292">
    <property type="entry name" value="gelsolin_S3_like"/>
    <property type="match status" value="1"/>
</dbReference>
<dbReference type="FunCoup" id="A0A067QYR3">
    <property type="interactions" value="29"/>
</dbReference>
<dbReference type="CDD" id="cd11288">
    <property type="entry name" value="gelsolin_S5_like"/>
    <property type="match status" value="1"/>
</dbReference>
<dbReference type="eggNOG" id="KOG0443">
    <property type="taxonomic scope" value="Eukaryota"/>
</dbReference>
<dbReference type="CDD" id="cd11289">
    <property type="entry name" value="gelsolin_S2_like"/>
    <property type="match status" value="1"/>
</dbReference>
<dbReference type="GO" id="GO:0015629">
    <property type="term" value="C:actin cytoskeleton"/>
    <property type="evidence" value="ECO:0007669"/>
    <property type="project" value="TreeGrafter"/>
</dbReference>
<keyword evidence="2" id="KW-0117">Actin capping</keyword>
<dbReference type="InterPro" id="IPR007123">
    <property type="entry name" value="Gelsolin-like_dom"/>
</dbReference>
<comment type="similarity">
    <text evidence="1">Belongs to the villin/gelsolin family.</text>
</comment>
<organism evidence="6 7">
    <name type="scientific">Zootermopsis nevadensis</name>
    <name type="common">Dampwood termite</name>
    <dbReference type="NCBI Taxonomy" id="136037"/>
    <lineage>
        <taxon>Eukaryota</taxon>
        <taxon>Metazoa</taxon>
        <taxon>Ecdysozoa</taxon>
        <taxon>Arthropoda</taxon>
        <taxon>Hexapoda</taxon>
        <taxon>Insecta</taxon>
        <taxon>Pterygota</taxon>
        <taxon>Neoptera</taxon>
        <taxon>Polyneoptera</taxon>
        <taxon>Dictyoptera</taxon>
        <taxon>Blattodea</taxon>
        <taxon>Blattoidea</taxon>
        <taxon>Termitoidae</taxon>
        <taxon>Termopsidae</taxon>
        <taxon>Zootermopsis</taxon>
    </lineage>
</organism>
<dbReference type="SUPFAM" id="SSF55753">
    <property type="entry name" value="Actin depolymerizing proteins"/>
    <property type="match status" value="6"/>
</dbReference>
<accession>A0A067QYR3</accession>
<feature type="non-terminal residue" evidence="6">
    <location>
        <position position="1"/>
    </location>
</feature>
<dbReference type="Pfam" id="PF00626">
    <property type="entry name" value="Gelsolin"/>
    <property type="match status" value="4"/>
</dbReference>
<feature type="domain" description="Gelsolin-like" evidence="5">
    <location>
        <begin position="572"/>
        <end position="645"/>
    </location>
</feature>
<keyword evidence="4" id="KW-0009">Actin-binding</keyword>